<feature type="coiled-coil region" evidence="1">
    <location>
        <begin position="14"/>
        <end position="66"/>
    </location>
</feature>
<keyword evidence="3" id="KW-1185">Reference proteome</keyword>
<dbReference type="Proteomes" id="UP000594262">
    <property type="component" value="Unplaced"/>
</dbReference>
<accession>A0A7M6DLG8</accession>
<name>A0A7M6DLG8_9CNID</name>
<keyword evidence="1" id="KW-0175">Coiled coil</keyword>
<evidence type="ECO:0000256" key="1">
    <source>
        <dbReference type="SAM" id="Coils"/>
    </source>
</evidence>
<feature type="coiled-coil region" evidence="1">
    <location>
        <begin position="134"/>
        <end position="325"/>
    </location>
</feature>
<reference evidence="2" key="1">
    <citation type="submission" date="2021-01" db="UniProtKB">
        <authorList>
            <consortium name="EnsemblMetazoa"/>
        </authorList>
    </citation>
    <scope>IDENTIFICATION</scope>
</reference>
<dbReference type="EnsemblMetazoa" id="CLYHEMT014966.1">
    <property type="protein sequence ID" value="CLYHEMP014966.1"/>
    <property type="gene ID" value="CLYHEMG014966"/>
</dbReference>
<organism evidence="2 3">
    <name type="scientific">Clytia hemisphaerica</name>
    <dbReference type="NCBI Taxonomy" id="252671"/>
    <lineage>
        <taxon>Eukaryota</taxon>
        <taxon>Metazoa</taxon>
        <taxon>Cnidaria</taxon>
        <taxon>Hydrozoa</taxon>
        <taxon>Hydroidolina</taxon>
        <taxon>Leptothecata</taxon>
        <taxon>Obeliida</taxon>
        <taxon>Clytiidae</taxon>
        <taxon>Clytia</taxon>
    </lineage>
</organism>
<evidence type="ECO:0000313" key="2">
    <source>
        <dbReference type="EnsemblMetazoa" id="CLYHEMP014966.1"/>
    </source>
</evidence>
<proteinExistence type="predicted"/>
<protein>
    <submittedName>
        <fullName evidence="2">Uncharacterized protein</fullName>
    </submittedName>
</protein>
<dbReference type="AlphaFoldDB" id="A0A7M6DLG8"/>
<evidence type="ECO:0000313" key="3">
    <source>
        <dbReference type="Proteomes" id="UP000594262"/>
    </source>
</evidence>
<sequence length="422" mass="49624">MSDDIRKMYNKVLCEESEEQMVQFRQEMKLKEEKHKVMFEKIQMENDKLLENLTRVQDENNHFKDEIFQKDKEIAILQKEIYHYEHFQDKNDRKMFLQDKKIQQLQKELDAYKLSNYVDGLAVSMTKEASLHQEESVQRKLKECENSKKSLEELMNKLEKLRESLDEKQSRIACLEELNGELDEDLQMADNEIDRLQGCVGKKEGMNANLEKWNTKLVTDLQSADAEADQLRQNVQAKEVEIQSLKQLNGELDNGIQMASQELDALHHNNAKLEDTLARVTEEKEQFEKRLDEAIDEQDMLDRWIRKLNTDKKEWKERCEKNEKMFAKTEGNLALMTGERDVKASLLVDAEEELRLTQNARTRQYYHDLTIQIGLQHLKSDMEKKMQSCNGSGIFNFRKSTSKLEIVNKLLVHVKSALNTNA</sequence>